<sequence length="542" mass="60813">MIPKLPFPRKVPEYSKNVDLSNLNLYLLWGDMLLISPVFYYKVILNRYYITLLPPPRPCFCRTLSCPNSWDRAAGIGTGTDIEAETETRAGTGTDTATGAQQGQEEPREHGEVTRYEGGQGQGRAKSPPHGLGRPRLCPPPAPPTRGGPAAPCPGESPRSRGGRRSYFLIFRDKVAAEWGSVGVPGHLLSLPAQEAVLFPENITTEQQSLVLVKRLLAVSVSCITYMRGLFPESSYGTRYLDDLCLKILREDKSCLGSLQIVKWIQGCFDALEKQYLHVAVLAIYTNPETVTELYQFKFKYKKKVPQMDISSNHREFVTGLCSEDVKQASRLLLRTLYLLMQDLGPLPNDITLTMKLLYYNDVTPKDYQPPGFKEDGSPGDLLFNGDPVNLRVGSVSTDFHLMKVRVTTDKKRVRKADSNLIQKNGPTEISHQGLDCEEEEEEESTKSHSPPVRADSSEHEGDKSDTHPGRKMEASFCLEDKGRKRKMEIKETDRMPCSRACQQINLLNLAFSQEEVIGPEKKRKVSEPEKLPLNSRKLCSF</sequence>
<dbReference type="GO" id="GO:0051321">
    <property type="term" value="P:meiotic cell cycle"/>
    <property type="evidence" value="ECO:0007669"/>
    <property type="project" value="UniProtKB-KW"/>
</dbReference>
<dbReference type="PANTHER" id="PTHR48225:SF6">
    <property type="entry name" value="HORMA DOMAIN-CONTAINING PROTEIN 2"/>
    <property type="match status" value="1"/>
</dbReference>
<dbReference type="GO" id="GO:0005694">
    <property type="term" value="C:chromosome"/>
    <property type="evidence" value="ECO:0007669"/>
    <property type="project" value="UniProtKB-SubCell"/>
</dbReference>
<accession>A0A8U7MZM3</accession>
<evidence type="ECO:0000313" key="7">
    <source>
        <dbReference type="Ensembl" id="ENSCMUP00000023329.2"/>
    </source>
</evidence>
<feature type="region of interest" description="Disordered" evidence="6">
    <location>
        <begin position="81"/>
        <end position="161"/>
    </location>
</feature>
<protein>
    <submittedName>
        <fullName evidence="7">HORMA domain containing 2</fullName>
    </submittedName>
</protein>
<dbReference type="Proteomes" id="UP000694553">
    <property type="component" value="Unassembled WGS sequence"/>
</dbReference>
<dbReference type="SUPFAM" id="SSF56019">
    <property type="entry name" value="The spindle assembly checkpoint protein mad2"/>
    <property type="match status" value="1"/>
</dbReference>
<evidence type="ECO:0000256" key="1">
    <source>
        <dbReference type="ARBA" id="ARBA00004123"/>
    </source>
</evidence>
<proteinExistence type="predicted"/>
<feature type="compositionally biased region" description="Basic and acidic residues" evidence="6">
    <location>
        <begin position="456"/>
        <end position="477"/>
    </location>
</feature>
<reference evidence="7" key="2">
    <citation type="submission" date="2025-08" db="UniProtKB">
        <authorList>
            <consortium name="Ensembl"/>
        </authorList>
    </citation>
    <scope>IDENTIFICATION</scope>
</reference>
<evidence type="ECO:0000256" key="5">
    <source>
        <dbReference type="ARBA" id="ARBA00023254"/>
    </source>
</evidence>
<feature type="compositionally biased region" description="Basic and acidic residues" evidence="6">
    <location>
        <begin position="105"/>
        <end position="115"/>
    </location>
</feature>
<keyword evidence="5" id="KW-0469">Meiosis</keyword>
<keyword evidence="3" id="KW-0158">Chromosome</keyword>
<dbReference type="InterPro" id="IPR003511">
    <property type="entry name" value="HORMA_dom"/>
</dbReference>
<evidence type="ECO:0000313" key="8">
    <source>
        <dbReference type="Proteomes" id="UP000694553"/>
    </source>
</evidence>
<gene>
    <name evidence="7" type="primary">HORMAD2</name>
</gene>
<dbReference type="Gene3D" id="3.30.900.10">
    <property type="entry name" value="HORMA domain"/>
    <property type="match status" value="1"/>
</dbReference>
<feature type="compositionally biased region" description="Pro residues" evidence="6">
    <location>
        <begin position="137"/>
        <end position="146"/>
    </location>
</feature>
<reference evidence="7" key="3">
    <citation type="submission" date="2025-09" db="UniProtKB">
        <authorList>
            <consortium name="Ensembl"/>
        </authorList>
    </citation>
    <scope>IDENTIFICATION</scope>
</reference>
<dbReference type="Ensembl" id="ENSCMUT00000025097.2">
    <property type="protein sequence ID" value="ENSCMUP00000023329.2"/>
    <property type="gene ID" value="ENSCMUG00000014331.2"/>
</dbReference>
<comment type="subcellular location">
    <subcellularLocation>
        <location evidence="2">Chromosome</location>
    </subcellularLocation>
    <subcellularLocation>
        <location evidence="1">Nucleus</location>
    </subcellularLocation>
</comment>
<feature type="compositionally biased region" description="Polar residues" evidence="6">
    <location>
        <begin position="420"/>
        <end position="431"/>
    </location>
</feature>
<dbReference type="GO" id="GO:0005634">
    <property type="term" value="C:nucleus"/>
    <property type="evidence" value="ECO:0007669"/>
    <property type="project" value="UniProtKB-SubCell"/>
</dbReference>
<name>A0A8C3EMY2_CORMO</name>
<keyword evidence="8" id="KW-1185">Reference proteome</keyword>
<evidence type="ECO:0000256" key="2">
    <source>
        <dbReference type="ARBA" id="ARBA00004286"/>
    </source>
</evidence>
<organism evidence="7 8">
    <name type="scientific">Corvus moneduloides</name>
    <name type="common">New Caledonian crow</name>
    <dbReference type="NCBI Taxonomy" id="1196302"/>
    <lineage>
        <taxon>Eukaryota</taxon>
        <taxon>Metazoa</taxon>
        <taxon>Chordata</taxon>
        <taxon>Craniata</taxon>
        <taxon>Vertebrata</taxon>
        <taxon>Euteleostomi</taxon>
        <taxon>Archelosauria</taxon>
        <taxon>Archosauria</taxon>
        <taxon>Dinosauria</taxon>
        <taxon>Saurischia</taxon>
        <taxon>Theropoda</taxon>
        <taxon>Coelurosauria</taxon>
        <taxon>Aves</taxon>
        <taxon>Neognathae</taxon>
        <taxon>Neoaves</taxon>
        <taxon>Telluraves</taxon>
        <taxon>Australaves</taxon>
        <taxon>Passeriformes</taxon>
        <taxon>Corvoidea</taxon>
        <taxon>Corvidae</taxon>
        <taxon>Corvus</taxon>
    </lineage>
</organism>
<evidence type="ECO:0000256" key="3">
    <source>
        <dbReference type="ARBA" id="ARBA00022454"/>
    </source>
</evidence>
<dbReference type="InterPro" id="IPR051294">
    <property type="entry name" value="HORMA_MeioticProgression"/>
</dbReference>
<dbReference type="PROSITE" id="PS50815">
    <property type="entry name" value="HORMA"/>
    <property type="match status" value="1"/>
</dbReference>
<dbReference type="AlphaFoldDB" id="A0A8C3EMY2"/>
<reference evidence="8" key="1">
    <citation type="submission" date="2019-10" db="EMBL/GenBank/DDBJ databases">
        <title>Corvus moneduloides (New Caledonian crow) genome, bCorMon1, primary haplotype.</title>
        <authorList>
            <person name="Rutz C."/>
            <person name="Fungtammasan C."/>
            <person name="Mountcastle J."/>
            <person name="Formenti G."/>
            <person name="Chow W."/>
            <person name="Howe K."/>
            <person name="Steele M.P."/>
            <person name="Fernandes J."/>
            <person name="Gilbert M.T.P."/>
            <person name="Fedrigo O."/>
            <person name="Jarvis E.D."/>
            <person name="Gemmell N."/>
        </authorList>
    </citation>
    <scope>NUCLEOTIDE SEQUENCE [LARGE SCALE GENOMIC DNA]</scope>
</reference>
<dbReference type="PANTHER" id="PTHR48225">
    <property type="entry name" value="HORMA DOMAIN-CONTAINING PROTEIN 1"/>
    <property type="match status" value="1"/>
</dbReference>
<feature type="compositionally biased region" description="Low complexity" evidence="6">
    <location>
        <begin position="89"/>
        <end position="104"/>
    </location>
</feature>
<dbReference type="InterPro" id="IPR036570">
    <property type="entry name" value="HORMA_dom_sf"/>
</dbReference>
<evidence type="ECO:0000256" key="6">
    <source>
        <dbReference type="SAM" id="MobiDB-lite"/>
    </source>
</evidence>
<dbReference type="Pfam" id="PF02301">
    <property type="entry name" value="HORMA"/>
    <property type="match status" value="1"/>
</dbReference>
<evidence type="ECO:0000256" key="4">
    <source>
        <dbReference type="ARBA" id="ARBA00023242"/>
    </source>
</evidence>
<accession>A0A8C3EMY2</accession>
<feature type="compositionally biased region" description="Low complexity" evidence="6">
    <location>
        <begin position="147"/>
        <end position="157"/>
    </location>
</feature>
<keyword evidence="4" id="KW-0539">Nucleus</keyword>
<feature type="region of interest" description="Disordered" evidence="6">
    <location>
        <begin position="416"/>
        <end position="477"/>
    </location>
</feature>